<gene>
    <name evidence="10" type="ORF">ACFFQV_12060</name>
</gene>
<dbReference type="PROSITE" id="PS50928">
    <property type="entry name" value="ABC_TM1"/>
    <property type="match status" value="1"/>
</dbReference>
<feature type="transmembrane region" description="Helical" evidence="7">
    <location>
        <begin position="169"/>
        <end position="186"/>
    </location>
</feature>
<dbReference type="Gene3D" id="1.10.3720.10">
    <property type="entry name" value="MetI-like"/>
    <property type="match status" value="1"/>
</dbReference>
<keyword evidence="11" id="KW-1185">Reference proteome</keyword>
<dbReference type="SUPFAM" id="SSF161098">
    <property type="entry name" value="MetI-like"/>
    <property type="match status" value="1"/>
</dbReference>
<dbReference type="Proteomes" id="UP001589667">
    <property type="component" value="Unassembled WGS sequence"/>
</dbReference>
<feature type="compositionally biased region" description="Basic and acidic residues" evidence="8">
    <location>
        <begin position="12"/>
        <end position="25"/>
    </location>
</feature>
<dbReference type="PANTHER" id="PTHR43744:SF12">
    <property type="entry name" value="ABC TRANSPORTER PERMEASE PROTEIN MG189-RELATED"/>
    <property type="match status" value="1"/>
</dbReference>
<protein>
    <submittedName>
        <fullName evidence="10">Carbohydrate ABC transporter permease</fullName>
    </submittedName>
</protein>
<dbReference type="InterPro" id="IPR000515">
    <property type="entry name" value="MetI-like"/>
</dbReference>
<name>A0ABV5SRQ3_9MICO</name>
<reference evidence="10 11" key="1">
    <citation type="submission" date="2024-09" db="EMBL/GenBank/DDBJ databases">
        <authorList>
            <person name="Sun Q."/>
            <person name="Mori K."/>
        </authorList>
    </citation>
    <scope>NUCLEOTIDE SEQUENCE [LARGE SCALE GENOMIC DNA]</scope>
    <source>
        <strain evidence="10 11">JCM 14321</strain>
    </source>
</reference>
<feature type="transmembrane region" description="Helical" evidence="7">
    <location>
        <begin position="136"/>
        <end position="157"/>
    </location>
</feature>
<evidence type="ECO:0000259" key="9">
    <source>
        <dbReference type="PROSITE" id="PS50928"/>
    </source>
</evidence>
<proteinExistence type="inferred from homology"/>
<comment type="caution">
    <text evidence="10">The sequence shown here is derived from an EMBL/GenBank/DDBJ whole genome shotgun (WGS) entry which is preliminary data.</text>
</comment>
<feature type="domain" description="ABC transmembrane type-1" evidence="9">
    <location>
        <begin position="101"/>
        <end position="290"/>
    </location>
</feature>
<organism evidence="10 11">
    <name type="scientific">Agromyces lapidis</name>
    <dbReference type="NCBI Taxonomy" id="279574"/>
    <lineage>
        <taxon>Bacteria</taxon>
        <taxon>Bacillati</taxon>
        <taxon>Actinomycetota</taxon>
        <taxon>Actinomycetes</taxon>
        <taxon>Micrococcales</taxon>
        <taxon>Microbacteriaceae</taxon>
        <taxon>Agromyces</taxon>
    </lineage>
</organism>
<dbReference type="CDD" id="cd06261">
    <property type="entry name" value="TM_PBP2"/>
    <property type="match status" value="1"/>
</dbReference>
<evidence type="ECO:0000256" key="5">
    <source>
        <dbReference type="ARBA" id="ARBA00022989"/>
    </source>
</evidence>
<evidence type="ECO:0000313" key="10">
    <source>
        <dbReference type="EMBL" id="MFB9643024.1"/>
    </source>
</evidence>
<keyword evidence="4 7" id="KW-0812">Transmembrane</keyword>
<evidence type="ECO:0000313" key="11">
    <source>
        <dbReference type="Proteomes" id="UP001589667"/>
    </source>
</evidence>
<feature type="transmembrane region" description="Helical" evidence="7">
    <location>
        <begin position="42"/>
        <end position="62"/>
    </location>
</feature>
<dbReference type="Pfam" id="PF00528">
    <property type="entry name" value="BPD_transp_1"/>
    <property type="match status" value="1"/>
</dbReference>
<keyword evidence="2 7" id="KW-0813">Transport</keyword>
<keyword evidence="3" id="KW-1003">Cell membrane</keyword>
<evidence type="ECO:0000256" key="7">
    <source>
        <dbReference type="RuleBase" id="RU363032"/>
    </source>
</evidence>
<keyword evidence="5 7" id="KW-1133">Transmembrane helix</keyword>
<dbReference type="RefSeq" id="WP_246191966.1">
    <property type="nucleotide sequence ID" value="NZ_BAAANI010000002.1"/>
</dbReference>
<evidence type="ECO:0000256" key="3">
    <source>
        <dbReference type="ARBA" id="ARBA00022475"/>
    </source>
</evidence>
<feature type="region of interest" description="Disordered" evidence="8">
    <location>
        <begin position="1"/>
        <end position="25"/>
    </location>
</feature>
<keyword evidence="6 7" id="KW-0472">Membrane</keyword>
<dbReference type="InterPro" id="IPR035906">
    <property type="entry name" value="MetI-like_sf"/>
</dbReference>
<comment type="subcellular location">
    <subcellularLocation>
        <location evidence="1 7">Cell membrane</location>
        <topology evidence="1 7">Multi-pass membrane protein</topology>
    </subcellularLocation>
</comment>
<feature type="transmembrane region" description="Helical" evidence="7">
    <location>
        <begin position="269"/>
        <end position="290"/>
    </location>
</feature>
<evidence type="ECO:0000256" key="1">
    <source>
        <dbReference type="ARBA" id="ARBA00004651"/>
    </source>
</evidence>
<evidence type="ECO:0000256" key="2">
    <source>
        <dbReference type="ARBA" id="ARBA00022448"/>
    </source>
</evidence>
<dbReference type="PANTHER" id="PTHR43744">
    <property type="entry name" value="ABC TRANSPORTER PERMEASE PROTEIN MG189-RELATED-RELATED"/>
    <property type="match status" value="1"/>
</dbReference>
<evidence type="ECO:0000256" key="4">
    <source>
        <dbReference type="ARBA" id="ARBA00022692"/>
    </source>
</evidence>
<accession>A0ABV5SRQ3</accession>
<evidence type="ECO:0000256" key="8">
    <source>
        <dbReference type="SAM" id="MobiDB-lite"/>
    </source>
</evidence>
<comment type="similarity">
    <text evidence="7">Belongs to the binding-protein-dependent transport system permease family.</text>
</comment>
<evidence type="ECO:0000256" key="6">
    <source>
        <dbReference type="ARBA" id="ARBA00023136"/>
    </source>
</evidence>
<dbReference type="EMBL" id="JBHMBL010000002">
    <property type="protein sequence ID" value="MFB9643024.1"/>
    <property type="molecule type" value="Genomic_DNA"/>
</dbReference>
<feature type="transmembrane region" description="Helical" evidence="7">
    <location>
        <begin position="100"/>
        <end position="124"/>
    </location>
</feature>
<sequence>MTATSALSSVDPARRGGPDGREPREALARRTAFARGILRAPVYLLLAVASVLSVLPFLWMVIASTHQTSELFGTPLPVLPGGELWVNLARLQESVNFSQVMLNSLAIAVIYTVFSSIVSVMAGYGLATYRFRGRGVLLGVVLVTMMIPMQVLLVPLFQMMASAGWIDSYQAVILPFLANAFGIFLMRQAFLDFPLTLIEAARIDGAGELRTFYRIVLPVARPQIAALVIYTFISQWNSFIWPLLMLNTEDKYTVPVALNTMIGMSRVDYSGLMLGSLLATLPLMLLFLVFQKQFVSGLLGGAVKG</sequence>